<dbReference type="GO" id="GO:0003682">
    <property type="term" value="F:chromatin binding"/>
    <property type="evidence" value="ECO:0007669"/>
    <property type="project" value="TreeGrafter"/>
</dbReference>
<dbReference type="GeneID" id="100163270"/>
<keyword evidence="7 13" id="KW-0863">Zinc-finger</keyword>
<evidence type="ECO:0000256" key="5">
    <source>
        <dbReference type="ARBA" id="ARBA00022679"/>
    </source>
</evidence>
<dbReference type="GO" id="GO:0061630">
    <property type="term" value="F:ubiquitin protein ligase activity"/>
    <property type="evidence" value="ECO:0007669"/>
    <property type="project" value="UniProtKB-EC"/>
</dbReference>
<dbReference type="GO" id="GO:0008270">
    <property type="term" value="F:zinc ion binding"/>
    <property type="evidence" value="ECO:0007669"/>
    <property type="project" value="UniProtKB-KW"/>
</dbReference>
<evidence type="ECO:0000256" key="1">
    <source>
        <dbReference type="ARBA" id="ARBA00000900"/>
    </source>
</evidence>
<evidence type="ECO:0000259" key="15">
    <source>
        <dbReference type="PROSITE" id="PS50089"/>
    </source>
</evidence>
<dbReference type="PROSITE" id="PS50089">
    <property type="entry name" value="ZF_RING_2"/>
    <property type="match status" value="1"/>
</dbReference>
<evidence type="ECO:0000256" key="12">
    <source>
        <dbReference type="ARBA" id="ARBA00023242"/>
    </source>
</evidence>
<comment type="pathway">
    <text evidence="3">Protein modification; protein ubiquitination.</text>
</comment>
<evidence type="ECO:0000256" key="13">
    <source>
        <dbReference type="PROSITE-ProRule" id="PRU00175"/>
    </source>
</evidence>
<dbReference type="GO" id="GO:0031519">
    <property type="term" value="C:PcG protein complex"/>
    <property type="evidence" value="ECO:0007669"/>
    <property type="project" value="TreeGrafter"/>
</dbReference>
<dbReference type="InterPro" id="IPR043540">
    <property type="entry name" value="RING1/RING2"/>
</dbReference>
<keyword evidence="5" id="KW-0808">Transferase</keyword>
<evidence type="ECO:0000313" key="17">
    <source>
        <dbReference type="Proteomes" id="UP000007819"/>
    </source>
</evidence>
<evidence type="ECO:0000256" key="2">
    <source>
        <dbReference type="ARBA" id="ARBA00004123"/>
    </source>
</evidence>
<evidence type="ECO:0000256" key="7">
    <source>
        <dbReference type="ARBA" id="ARBA00022771"/>
    </source>
</evidence>
<keyword evidence="8" id="KW-0833">Ubl conjugation pathway</keyword>
<dbReference type="Pfam" id="PF13923">
    <property type="entry name" value="zf-C3HC4_2"/>
    <property type="match status" value="1"/>
</dbReference>
<dbReference type="InterPro" id="IPR013083">
    <property type="entry name" value="Znf_RING/FYVE/PHD"/>
</dbReference>
<name>A0A8R2HB74_ACYPI</name>
<dbReference type="InterPro" id="IPR017907">
    <property type="entry name" value="Znf_RING_CS"/>
</dbReference>
<evidence type="ECO:0000256" key="11">
    <source>
        <dbReference type="ARBA" id="ARBA00023163"/>
    </source>
</evidence>
<dbReference type="AlphaFoldDB" id="A0A8R2HB74"/>
<evidence type="ECO:0000256" key="8">
    <source>
        <dbReference type="ARBA" id="ARBA00022786"/>
    </source>
</evidence>
<dbReference type="InterPro" id="IPR032443">
    <property type="entry name" value="RAWUL"/>
</dbReference>
<keyword evidence="10" id="KW-0805">Transcription regulation</keyword>
<dbReference type="Gene3D" id="3.10.20.90">
    <property type="entry name" value="Phosphatidylinositol 3-kinase Catalytic Subunit, Chain A, domain 1"/>
    <property type="match status" value="1"/>
</dbReference>
<keyword evidence="9" id="KW-0862">Zinc</keyword>
<dbReference type="Gene3D" id="3.30.40.10">
    <property type="entry name" value="Zinc/RING finger domain, C3HC4 (zinc finger)"/>
    <property type="match status" value="1"/>
</dbReference>
<dbReference type="SMART" id="SM00184">
    <property type="entry name" value="RING"/>
    <property type="match status" value="1"/>
</dbReference>
<dbReference type="PROSITE" id="PS00518">
    <property type="entry name" value="ZF_RING_1"/>
    <property type="match status" value="1"/>
</dbReference>
<dbReference type="RefSeq" id="XP_016662806.1">
    <property type="nucleotide sequence ID" value="XM_016807317.1"/>
</dbReference>
<evidence type="ECO:0000256" key="10">
    <source>
        <dbReference type="ARBA" id="ARBA00023015"/>
    </source>
</evidence>
<dbReference type="KEGG" id="api:100163270"/>
<comment type="subcellular location">
    <subcellularLocation>
        <location evidence="2">Nucleus</location>
    </subcellularLocation>
</comment>
<keyword evidence="12" id="KW-0539">Nucleus</keyword>
<evidence type="ECO:0000256" key="6">
    <source>
        <dbReference type="ARBA" id="ARBA00022723"/>
    </source>
</evidence>
<keyword evidence="17" id="KW-1185">Reference proteome</keyword>
<dbReference type="EnsemblMetazoa" id="XM_016807317.2">
    <property type="protein sequence ID" value="XP_016662806.1"/>
    <property type="gene ID" value="LOC100163270"/>
</dbReference>
<evidence type="ECO:0000313" key="16">
    <source>
        <dbReference type="EnsemblMetazoa" id="XP_016662806.1"/>
    </source>
</evidence>
<feature type="compositionally biased region" description="Basic residues" evidence="14">
    <location>
        <begin position="147"/>
        <end position="158"/>
    </location>
</feature>
<protein>
    <recommendedName>
        <fullName evidence="4">RING-type E3 ubiquitin transferase</fullName>
        <ecNumber evidence="4">2.3.2.27</ecNumber>
    </recommendedName>
</protein>
<reference evidence="16" key="2">
    <citation type="submission" date="2022-06" db="UniProtKB">
        <authorList>
            <consortium name="EnsemblMetazoa"/>
        </authorList>
    </citation>
    <scope>IDENTIFICATION</scope>
</reference>
<feature type="region of interest" description="Disordered" evidence="14">
    <location>
        <begin position="142"/>
        <end position="192"/>
    </location>
</feature>
<proteinExistence type="predicted"/>
<dbReference type="SUPFAM" id="SSF57850">
    <property type="entry name" value="RING/U-box"/>
    <property type="match status" value="1"/>
</dbReference>
<dbReference type="PANTHER" id="PTHR46076">
    <property type="entry name" value="E3 UBIQUITIN-PROTEIN LIGASE RING1 / RING 2 FAMILY MEMBER"/>
    <property type="match status" value="1"/>
</dbReference>
<evidence type="ECO:0000256" key="14">
    <source>
        <dbReference type="SAM" id="MobiDB-lite"/>
    </source>
</evidence>
<dbReference type="EC" id="2.3.2.27" evidence="4"/>
<dbReference type="GO" id="GO:0000151">
    <property type="term" value="C:ubiquitin ligase complex"/>
    <property type="evidence" value="ECO:0007669"/>
    <property type="project" value="InterPro"/>
</dbReference>
<evidence type="ECO:0000256" key="9">
    <source>
        <dbReference type="ARBA" id="ARBA00022833"/>
    </source>
</evidence>
<dbReference type="Proteomes" id="UP000007819">
    <property type="component" value="Chromosome A2"/>
</dbReference>
<sequence>MASKNSSNNDNDEWKLSLYELQRTCHEVITDDTEIEVPLESIHKDLMCPICLELLNKTMATKCLHRFCSECIVTALRAGNKKCPTCRKRLISKRCLRPDHNIDLLISKLFPNREEFNEHRNKIIENLNQSQSHDNIVKSMTEGLKIQKQKRSYNTKNKRSAEQTKSSSSNMLAPSTSSQVDNNVTESTVQTNGTKKKKITGLDSATVTSNIIECDGAFDGVSSSDMELIFKPHPKEMHNNNQQEEDSIKADSRYIKAPYLATVAHMSRYLTIRLNLVQGRELLSDNGDVLMYISQAADQYVLLDNNLTLQNVQEKFFNAKKEKPMEIFYSYN</sequence>
<evidence type="ECO:0000256" key="4">
    <source>
        <dbReference type="ARBA" id="ARBA00012483"/>
    </source>
</evidence>
<dbReference type="Pfam" id="PF16207">
    <property type="entry name" value="RAWUL"/>
    <property type="match status" value="1"/>
</dbReference>
<feature type="domain" description="RING-type" evidence="15">
    <location>
        <begin position="48"/>
        <end position="87"/>
    </location>
</feature>
<feature type="compositionally biased region" description="Polar residues" evidence="14">
    <location>
        <begin position="163"/>
        <end position="192"/>
    </location>
</feature>
<accession>A0A8R2HB74</accession>
<keyword evidence="6" id="KW-0479">Metal-binding</keyword>
<dbReference type="PANTHER" id="PTHR46076:SF3">
    <property type="entry name" value="E3 UBIQUITIN-PROTEIN LIGASE RING1"/>
    <property type="match status" value="1"/>
</dbReference>
<evidence type="ECO:0000256" key="3">
    <source>
        <dbReference type="ARBA" id="ARBA00004906"/>
    </source>
</evidence>
<comment type="catalytic activity">
    <reaction evidence="1">
        <text>S-ubiquitinyl-[E2 ubiquitin-conjugating enzyme]-L-cysteine + [acceptor protein]-L-lysine = [E2 ubiquitin-conjugating enzyme]-L-cysteine + N(6)-ubiquitinyl-[acceptor protein]-L-lysine.</text>
        <dbReference type="EC" id="2.3.2.27"/>
    </reaction>
</comment>
<organism evidence="16 17">
    <name type="scientific">Acyrthosiphon pisum</name>
    <name type="common">Pea aphid</name>
    <dbReference type="NCBI Taxonomy" id="7029"/>
    <lineage>
        <taxon>Eukaryota</taxon>
        <taxon>Metazoa</taxon>
        <taxon>Ecdysozoa</taxon>
        <taxon>Arthropoda</taxon>
        <taxon>Hexapoda</taxon>
        <taxon>Insecta</taxon>
        <taxon>Pterygota</taxon>
        <taxon>Neoptera</taxon>
        <taxon>Paraneoptera</taxon>
        <taxon>Hemiptera</taxon>
        <taxon>Sternorrhyncha</taxon>
        <taxon>Aphidomorpha</taxon>
        <taxon>Aphidoidea</taxon>
        <taxon>Aphididae</taxon>
        <taxon>Macrosiphini</taxon>
        <taxon>Acyrthosiphon</taxon>
    </lineage>
</organism>
<keyword evidence="11" id="KW-0804">Transcription</keyword>
<reference evidence="17" key="1">
    <citation type="submission" date="2010-06" db="EMBL/GenBank/DDBJ databases">
        <authorList>
            <person name="Jiang H."/>
            <person name="Abraham K."/>
            <person name="Ali S."/>
            <person name="Alsbrooks S.L."/>
            <person name="Anim B.N."/>
            <person name="Anosike U.S."/>
            <person name="Attaway T."/>
            <person name="Bandaranaike D.P."/>
            <person name="Battles P.K."/>
            <person name="Bell S.N."/>
            <person name="Bell A.V."/>
            <person name="Beltran B."/>
            <person name="Bickham C."/>
            <person name="Bustamante Y."/>
            <person name="Caleb T."/>
            <person name="Canada A."/>
            <person name="Cardenas V."/>
            <person name="Carter K."/>
            <person name="Chacko J."/>
            <person name="Chandrabose M.N."/>
            <person name="Chavez D."/>
            <person name="Chavez A."/>
            <person name="Chen L."/>
            <person name="Chu H.-S."/>
            <person name="Claassen K.J."/>
            <person name="Cockrell R."/>
            <person name="Collins M."/>
            <person name="Cooper J.A."/>
            <person name="Cree A."/>
            <person name="Curry S.M."/>
            <person name="Da Y."/>
            <person name="Dao M.D."/>
            <person name="Das B."/>
            <person name="Davila M.-L."/>
            <person name="Davy-Carroll L."/>
            <person name="Denson S."/>
            <person name="Dinh H."/>
            <person name="Ebong V.E."/>
            <person name="Edwards J.R."/>
            <person name="Egan A."/>
            <person name="El-Daye J."/>
            <person name="Escobedo L."/>
            <person name="Fernandez S."/>
            <person name="Fernando P.R."/>
            <person name="Flagg N."/>
            <person name="Forbes L.D."/>
            <person name="Fowler R.G."/>
            <person name="Fu Q."/>
            <person name="Gabisi R.A."/>
            <person name="Ganer J."/>
            <person name="Garbino Pronczuk A."/>
            <person name="Garcia R.M."/>
            <person name="Garner T."/>
            <person name="Garrett T.E."/>
            <person name="Gonzalez D.A."/>
            <person name="Hamid H."/>
            <person name="Hawkins E.S."/>
            <person name="Hirani K."/>
            <person name="Hogues M.E."/>
            <person name="Hollins B."/>
            <person name="Hsiao C.-H."/>
            <person name="Jabil R."/>
            <person name="James M.L."/>
            <person name="Jhangiani S.N."/>
            <person name="Johnson B."/>
            <person name="Johnson Q."/>
            <person name="Joshi V."/>
            <person name="Kalu J.B."/>
            <person name="Kam C."/>
            <person name="Kashfia A."/>
            <person name="Keebler J."/>
            <person name="Kisamo H."/>
            <person name="Kovar C.L."/>
            <person name="Lago L.A."/>
            <person name="Lai C.-Y."/>
            <person name="Laidlaw J."/>
            <person name="Lara F."/>
            <person name="Le T.-K."/>
            <person name="Lee S.L."/>
            <person name="Legall F.H."/>
            <person name="Lemon S.J."/>
            <person name="Lewis L.R."/>
            <person name="Li B."/>
            <person name="Liu Y."/>
            <person name="Liu Y.-S."/>
            <person name="Lopez J."/>
            <person name="Lozado R.J."/>
            <person name="Lu J."/>
            <person name="Madu R.C."/>
            <person name="Maheshwari M."/>
            <person name="Maheshwari R."/>
            <person name="Malloy K."/>
            <person name="Martinez E."/>
            <person name="Mathew T."/>
            <person name="Mercado I.C."/>
            <person name="Mercado C."/>
            <person name="Meyer B."/>
            <person name="Montgomery K."/>
            <person name="Morgan M.B."/>
            <person name="Munidasa M."/>
            <person name="Nazareth L.V."/>
            <person name="Nelson J."/>
            <person name="Ng B.M."/>
            <person name="Nguyen N.B."/>
            <person name="Nguyen P.Q."/>
            <person name="Nguyen T."/>
            <person name="Obregon M."/>
            <person name="Okwuonu G.O."/>
            <person name="Onwere C.G."/>
            <person name="Orozco G."/>
            <person name="Parra A."/>
            <person name="Patel S."/>
            <person name="Patil S."/>
            <person name="Perez A."/>
            <person name="Perez Y."/>
            <person name="Pham C."/>
            <person name="Primus E.L."/>
            <person name="Pu L.-L."/>
            <person name="Puazo M."/>
            <person name="Qin X."/>
            <person name="Quiroz J.B."/>
            <person name="Reese J."/>
            <person name="Richards S."/>
            <person name="Rives C.M."/>
            <person name="Robberts R."/>
            <person name="Ruiz S.J."/>
            <person name="Ruiz M.J."/>
            <person name="Santibanez J."/>
            <person name="Schneider B.W."/>
            <person name="Sisson I."/>
            <person name="Smith M."/>
            <person name="Sodergren E."/>
            <person name="Song X.-Z."/>
            <person name="Song B.B."/>
            <person name="Summersgill H."/>
            <person name="Thelus R."/>
            <person name="Thornton R.D."/>
            <person name="Trejos Z.Y."/>
            <person name="Usmani K."/>
            <person name="Vattathil S."/>
            <person name="Villasana D."/>
            <person name="Walker D.L."/>
            <person name="Wang S."/>
            <person name="Wang K."/>
            <person name="White C.S."/>
            <person name="Williams A.C."/>
            <person name="Williamson J."/>
            <person name="Wilson K."/>
            <person name="Woghiren I.O."/>
            <person name="Woodworth J.R."/>
            <person name="Worley K.C."/>
            <person name="Wright R.A."/>
            <person name="Wu W."/>
            <person name="Young L."/>
            <person name="Zhang L."/>
            <person name="Zhang J."/>
            <person name="Zhu Y."/>
            <person name="Muzny D.M."/>
            <person name="Weinstock G."/>
            <person name="Gibbs R.A."/>
        </authorList>
    </citation>
    <scope>NUCLEOTIDE SEQUENCE [LARGE SCALE GENOMIC DNA]</scope>
    <source>
        <strain evidence="17">LSR1</strain>
    </source>
</reference>
<dbReference type="InterPro" id="IPR001841">
    <property type="entry name" value="Znf_RING"/>
</dbReference>
<dbReference type="OrthoDB" id="337575at2759"/>